<keyword evidence="1" id="KW-0472">Membrane</keyword>
<dbReference type="AlphaFoldDB" id="A0A5N0TF48"/>
<dbReference type="Proteomes" id="UP000326838">
    <property type="component" value="Unassembled WGS sequence"/>
</dbReference>
<protein>
    <submittedName>
        <fullName evidence="2">Uncharacterized protein</fullName>
    </submittedName>
</protein>
<keyword evidence="3" id="KW-1185">Reference proteome</keyword>
<dbReference type="RefSeq" id="WP_150893081.1">
    <property type="nucleotide sequence ID" value="NZ_VYUY01000009.1"/>
</dbReference>
<accession>A0A5N0TF48</accession>
<proteinExistence type="predicted"/>
<organism evidence="2 3">
    <name type="scientific">Microbacterium caowuchunii</name>
    <dbReference type="NCBI Taxonomy" id="2614638"/>
    <lineage>
        <taxon>Bacteria</taxon>
        <taxon>Bacillati</taxon>
        <taxon>Actinomycetota</taxon>
        <taxon>Actinomycetes</taxon>
        <taxon>Micrococcales</taxon>
        <taxon>Microbacteriaceae</taxon>
        <taxon>Microbacterium</taxon>
    </lineage>
</organism>
<keyword evidence="1" id="KW-0812">Transmembrane</keyword>
<sequence length="62" mass="6179">MNTNTHRVSSGGSALAAILSLAALVVVVVVVAAALLLGAGYVAFVLLDLSGIPSTGNWMGRL</sequence>
<evidence type="ECO:0000313" key="3">
    <source>
        <dbReference type="Proteomes" id="UP000326838"/>
    </source>
</evidence>
<comment type="caution">
    <text evidence="2">The sequence shown here is derived from an EMBL/GenBank/DDBJ whole genome shotgun (WGS) entry which is preliminary data.</text>
</comment>
<reference evidence="3" key="1">
    <citation type="submission" date="2019-09" db="EMBL/GenBank/DDBJ databases">
        <title>Mumia zhuanghuii sp. nov. isolated from the intestinal contents of plateau pika (Ochotona curzoniae) in the Qinghai-Tibet plateau of China.</title>
        <authorList>
            <person name="Tian Z."/>
        </authorList>
    </citation>
    <scope>NUCLEOTIDE SEQUENCE [LARGE SCALE GENOMIC DNA]</scope>
    <source>
        <strain evidence="3">L-033</strain>
    </source>
</reference>
<evidence type="ECO:0000256" key="1">
    <source>
        <dbReference type="SAM" id="Phobius"/>
    </source>
</evidence>
<name>A0A5N0TF48_9MICO</name>
<gene>
    <name evidence="2" type="ORF">F6B40_08465</name>
</gene>
<feature type="transmembrane region" description="Helical" evidence="1">
    <location>
        <begin position="14"/>
        <end position="47"/>
    </location>
</feature>
<evidence type="ECO:0000313" key="2">
    <source>
        <dbReference type="EMBL" id="KAA9133773.1"/>
    </source>
</evidence>
<dbReference type="EMBL" id="VYUY01000009">
    <property type="protein sequence ID" value="KAA9133773.1"/>
    <property type="molecule type" value="Genomic_DNA"/>
</dbReference>
<keyword evidence="1" id="KW-1133">Transmembrane helix</keyword>